<dbReference type="AlphaFoldDB" id="A0A9D4KHZ3"/>
<comment type="caution">
    <text evidence="1">The sequence shown here is derived from an EMBL/GenBank/DDBJ whole genome shotgun (WGS) entry which is preliminary data.</text>
</comment>
<dbReference type="EMBL" id="JAIWYP010000004">
    <property type="protein sequence ID" value="KAH3839823.1"/>
    <property type="molecule type" value="Genomic_DNA"/>
</dbReference>
<reference evidence="1" key="2">
    <citation type="submission" date="2020-11" db="EMBL/GenBank/DDBJ databases">
        <authorList>
            <person name="McCartney M.A."/>
            <person name="Auch B."/>
            <person name="Kono T."/>
            <person name="Mallez S."/>
            <person name="Becker A."/>
            <person name="Gohl D.M."/>
            <person name="Silverstein K.A.T."/>
            <person name="Koren S."/>
            <person name="Bechman K.B."/>
            <person name="Herman A."/>
            <person name="Abrahante J.E."/>
            <person name="Garbe J."/>
        </authorList>
    </citation>
    <scope>NUCLEOTIDE SEQUENCE</scope>
    <source>
        <strain evidence="1">Duluth1</strain>
        <tissue evidence="1">Whole animal</tissue>
    </source>
</reference>
<protein>
    <submittedName>
        <fullName evidence="1">Uncharacterized protein</fullName>
    </submittedName>
</protein>
<dbReference type="Proteomes" id="UP000828390">
    <property type="component" value="Unassembled WGS sequence"/>
</dbReference>
<organism evidence="1 2">
    <name type="scientific">Dreissena polymorpha</name>
    <name type="common">Zebra mussel</name>
    <name type="synonym">Mytilus polymorpha</name>
    <dbReference type="NCBI Taxonomy" id="45954"/>
    <lineage>
        <taxon>Eukaryota</taxon>
        <taxon>Metazoa</taxon>
        <taxon>Spiralia</taxon>
        <taxon>Lophotrochozoa</taxon>
        <taxon>Mollusca</taxon>
        <taxon>Bivalvia</taxon>
        <taxon>Autobranchia</taxon>
        <taxon>Heteroconchia</taxon>
        <taxon>Euheterodonta</taxon>
        <taxon>Imparidentia</taxon>
        <taxon>Neoheterodontei</taxon>
        <taxon>Myida</taxon>
        <taxon>Dreissenoidea</taxon>
        <taxon>Dreissenidae</taxon>
        <taxon>Dreissena</taxon>
    </lineage>
</organism>
<evidence type="ECO:0000313" key="1">
    <source>
        <dbReference type="EMBL" id="KAH3839823.1"/>
    </source>
</evidence>
<keyword evidence="2" id="KW-1185">Reference proteome</keyword>
<reference evidence="1" key="1">
    <citation type="journal article" date="2019" name="bioRxiv">
        <title>The Genome of the Zebra Mussel, Dreissena polymorpha: A Resource for Invasive Species Research.</title>
        <authorList>
            <person name="McCartney M.A."/>
            <person name="Auch B."/>
            <person name="Kono T."/>
            <person name="Mallez S."/>
            <person name="Zhang Y."/>
            <person name="Obille A."/>
            <person name="Becker A."/>
            <person name="Abrahante J.E."/>
            <person name="Garbe J."/>
            <person name="Badalamenti J.P."/>
            <person name="Herman A."/>
            <person name="Mangelson H."/>
            <person name="Liachko I."/>
            <person name="Sullivan S."/>
            <person name="Sone E.D."/>
            <person name="Koren S."/>
            <person name="Silverstein K.A.T."/>
            <person name="Beckman K.B."/>
            <person name="Gohl D.M."/>
        </authorList>
    </citation>
    <scope>NUCLEOTIDE SEQUENCE</scope>
    <source>
        <strain evidence="1">Duluth1</strain>
        <tissue evidence="1">Whole animal</tissue>
    </source>
</reference>
<accession>A0A9D4KHZ3</accession>
<sequence length="122" mass="13319">MRERGYYARPLRSSLGRSFHPDTFIGGFEPANAMRFTPYPQRGSYRGASRSFGAFRRTSGPIVSSAQQHGASPQSFIEDGRGDYIWQSLSNRSSIFFLKVKGLSFSITKEGGCGGVGCGGHL</sequence>
<name>A0A9D4KHZ3_DREPO</name>
<gene>
    <name evidence="1" type="ORF">DPMN_113260</name>
</gene>
<proteinExistence type="predicted"/>
<evidence type="ECO:0000313" key="2">
    <source>
        <dbReference type="Proteomes" id="UP000828390"/>
    </source>
</evidence>